<accession>A0A8H4J8H1</accession>
<dbReference type="GO" id="GO:0071949">
    <property type="term" value="F:FAD binding"/>
    <property type="evidence" value="ECO:0007669"/>
    <property type="project" value="InterPro"/>
</dbReference>
<keyword evidence="5" id="KW-0503">Monooxygenase</keyword>
<dbReference type="PRINTS" id="PR00420">
    <property type="entry name" value="RNGMNOXGNASE"/>
</dbReference>
<feature type="transmembrane region" description="Helical" evidence="6">
    <location>
        <begin position="12"/>
        <end position="31"/>
    </location>
</feature>
<dbReference type="Proteomes" id="UP000536711">
    <property type="component" value="Unassembled WGS sequence"/>
</dbReference>
<dbReference type="Pfam" id="PF01494">
    <property type="entry name" value="FAD_binding_3"/>
    <property type="match status" value="1"/>
</dbReference>
<dbReference type="OrthoDB" id="9993796at2759"/>
<evidence type="ECO:0000259" key="7">
    <source>
        <dbReference type="Pfam" id="PF01494"/>
    </source>
</evidence>
<evidence type="ECO:0000256" key="3">
    <source>
        <dbReference type="ARBA" id="ARBA00022827"/>
    </source>
</evidence>
<keyword evidence="6" id="KW-0812">Transmembrane</keyword>
<dbReference type="SUPFAM" id="SSF54373">
    <property type="entry name" value="FAD-linked reductases, C-terminal domain"/>
    <property type="match status" value="1"/>
</dbReference>
<evidence type="ECO:0000256" key="6">
    <source>
        <dbReference type="SAM" id="Phobius"/>
    </source>
</evidence>
<keyword evidence="4" id="KW-0560">Oxidoreductase</keyword>
<proteinExistence type="inferred from homology"/>
<keyword evidence="3" id="KW-0274">FAD</keyword>
<evidence type="ECO:0000256" key="4">
    <source>
        <dbReference type="ARBA" id="ARBA00023002"/>
    </source>
</evidence>
<evidence type="ECO:0000256" key="5">
    <source>
        <dbReference type="ARBA" id="ARBA00023033"/>
    </source>
</evidence>
<dbReference type="PANTHER" id="PTHR13789">
    <property type="entry name" value="MONOOXYGENASE"/>
    <property type="match status" value="1"/>
</dbReference>
<dbReference type="InterPro" id="IPR036188">
    <property type="entry name" value="FAD/NAD-bd_sf"/>
</dbReference>
<dbReference type="PANTHER" id="PTHR13789:SF314">
    <property type="entry name" value="FAD-BINDING DOMAIN-CONTAINING PROTEIN"/>
    <property type="match status" value="1"/>
</dbReference>
<dbReference type="InterPro" id="IPR002938">
    <property type="entry name" value="FAD-bd"/>
</dbReference>
<name>A0A8H4J8H1_9HYPO</name>
<evidence type="ECO:0000256" key="1">
    <source>
        <dbReference type="ARBA" id="ARBA00007992"/>
    </source>
</evidence>
<comment type="caution">
    <text evidence="8">The sequence shown here is derived from an EMBL/GenBank/DDBJ whole genome shotgun (WGS) entry which is preliminary data.</text>
</comment>
<dbReference type="EMBL" id="JAADJF010000650">
    <property type="protein sequence ID" value="KAF4414951.1"/>
    <property type="molecule type" value="Genomic_DNA"/>
</dbReference>
<evidence type="ECO:0000313" key="8">
    <source>
        <dbReference type="EMBL" id="KAF4414951.1"/>
    </source>
</evidence>
<gene>
    <name evidence="8" type="ORF">FACUT_13829</name>
</gene>
<protein>
    <submittedName>
        <fullName evidence="8">Salicylate hydroxylase</fullName>
    </submittedName>
</protein>
<evidence type="ECO:0000313" key="9">
    <source>
        <dbReference type="Proteomes" id="UP000536711"/>
    </source>
</evidence>
<dbReference type="AlphaFoldDB" id="A0A8H4J8H1"/>
<dbReference type="Gene3D" id="3.50.50.60">
    <property type="entry name" value="FAD/NAD(P)-binding domain"/>
    <property type="match status" value="1"/>
</dbReference>
<keyword evidence="6" id="KW-1133">Transmembrane helix</keyword>
<keyword evidence="6" id="KW-0472">Membrane</keyword>
<organism evidence="8 9">
    <name type="scientific">Fusarium acutatum</name>
    <dbReference type="NCBI Taxonomy" id="78861"/>
    <lineage>
        <taxon>Eukaryota</taxon>
        <taxon>Fungi</taxon>
        <taxon>Dikarya</taxon>
        <taxon>Ascomycota</taxon>
        <taxon>Pezizomycotina</taxon>
        <taxon>Sordariomycetes</taxon>
        <taxon>Hypocreomycetidae</taxon>
        <taxon>Hypocreales</taxon>
        <taxon>Nectriaceae</taxon>
        <taxon>Fusarium</taxon>
        <taxon>Fusarium fujikuroi species complex</taxon>
    </lineage>
</organism>
<keyword evidence="2" id="KW-0285">Flavoprotein</keyword>
<dbReference type="GO" id="GO:0004497">
    <property type="term" value="F:monooxygenase activity"/>
    <property type="evidence" value="ECO:0007669"/>
    <property type="project" value="UniProtKB-KW"/>
</dbReference>
<dbReference type="SUPFAM" id="SSF51905">
    <property type="entry name" value="FAD/NAD(P)-binding domain"/>
    <property type="match status" value="1"/>
</dbReference>
<evidence type="ECO:0000256" key="2">
    <source>
        <dbReference type="ARBA" id="ARBA00022630"/>
    </source>
</evidence>
<feature type="domain" description="FAD-binding" evidence="7">
    <location>
        <begin position="15"/>
        <end position="389"/>
    </location>
</feature>
<dbReference type="InterPro" id="IPR050493">
    <property type="entry name" value="FAD-dep_Monooxygenase_BioMet"/>
</dbReference>
<comment type="similarity">
    <text evidence="1">Belongs to the paxM FAD-dependent monooxygenase family.</text>
</comment>
<keyword evidence="9" id="KW-1185">Reference proteome</keyword>
<reference evidence="8 9" key="1">
    <citation type="submission" date="2020-01" db="EMBL/GenBank/DDBJ databases">
        <title>Identification and distribution of gene clusters putatively required for synthesis of sphingolipid metabolism inhibitors in phylogenetically diverse species of the filamentous fungus Fusarium.</title>
        <authorList>
            <person name="Kim H.-S."/>
            <person name="Busman M."/>
            <person name="Brown D.W."/>
            <person name="Divon H."/>
            <person name="Uhlig S."/>
            <person name="Proctor R.H."/>
        </authorList>
    </citation>
    <scope>NUCLEOTIDE SEQUENCE [LARGE SCALE GENOMIC DNA]</scope>
    <source>
        <strain evidence="8 9">NRRL 13308</strain>
    </source>
</reference>
<sequence length="447" mass="49656">MDQRIENEKPSPLRIVICGGGIAGFAAALLLREEHDVLVLESSSSNEELGAAITLSINATRLLKRSFARAGFNKDLAHYVEAEKVGSKSSPFAGYTVQPTNASKFQELHWKDLSVLLEWPISAVTQKYGEPWWYFSRKDVHAELKRAALSEDGLGMTPRLETGAHVERVDLKSGSVFLKSGESYKADVIIGADGIRSASGNSVFGKLETTSEGLSAYRCMIRTEELRKNPQTRVLTESAKVLMVIGPDRRIVVYPCSSWDWMNFVCIYPDTSDRRLQWSSEVEVQDMVEKFKDFHPSIVAALSMASNAGVWQLRQRVPLPTLVKDCYALVGDAAHAMGPHQGQGACQAIEDAEALRIVLSGASSEDVALRLKIYDELRLQRVTRVMENTKKMAPQATHSKEFEFKSAQTYSDYHWGYKVADEAIDLMRAHGLALKFLDDATGEVGFE</sequence>